<dbReference type="SMART" id="SM00028">
    <property type="entry name" value="TPR"/>
    <property type="match status" value="4"/>
</dbReference>
<dbReference type="InterPro" id="IPR019734">
    <property type="entry name" value="TPR_rpt"/>
</dbReference>
<dbReference type="Pfam" id="PF13174">
    <property type="entry name" value="TPR_6"/>
    <property type="match status" value="1"/>
</dbReference>
<dbReference type="PROSITE" id="PS50005">
    <property type="entry name" value="TPR"/>
    <property type="match status" value="1"/>
</dbReference>
<comment type="caution">
    <text evidence="1">The sequence shown here is derived from an EMBL/GenBank/DDBJ whole genome shotgun (WGS) entry which is preliminary data.</text>
</comment>
<accession>X0WPT4</accession>
<dbReference type="EMBL" id="BARS01036168">
    <property type="protein sequence ID" value="GAG26513.1"/>
    <property type="molecule type" value="Genomic_DNA"/>
</dbReference>
<protein>
    <recommendedName>
        <fullName evidence="2">MalT-like TPR region domain-containing protein</fullName>
    </recommendedName>
</protein>
<feature type="non-terminal residue" evidence="1">
    <location>
        <position position="1"/>
    </location>
</feature>
<sequence>HDVYVDGHLLRGSQRLNKGRFDEALKDFHAASEYPENLSVGRPRNDRRASQVAYCIATAYEALDNAEKAAEYYKKAAEQRVAAASSEARFYQGLSFGELGRQSEADKIFDELIKSGRQRLSERSAVDIFAKFGEGQTAAARKASAHYALGLGYLGRGQREKAKIEFEKAVEQNVSHVWARARLAELGER</sequence>
<dbReference type="AlphaFoldDB" id="X0WPT4"/>
<evidence type="ECO:0000313" key="1">
    <source>
        <dbReference type="EMBL" id="GAG26513.1"/>
    </source>
</evidence>
<organism evidence="1">
    <name type="scientific">marine sediment metagenome</name>
    <dbReference type="NCBI Taxonomy" id="412755"/>
    <lineage>
        <taxon>unclassified sequences</taxon>
        <taxon>metagenomes</taxon>
        <taxon>ecological metagenomes</taxon>
    </lineage>
</organism>
<reference evidence="1" key="1">
    <citation type="journal article" date="2014" name="Front. Microbiol.">
        <title>High frequency of phylogenetically diverse reductive dehalogenase-homologous genes in deep subseafloor sedimentary metagenomes.</title>
        <authorList>
            <person name="Kawai M."/>
            <person name="Futagami T."/>
            <person name="Toyoda A."/>
            <person name="Takaki Y."/>
            <person name="Nishi S."/>
            <person name="Hori S."/>
            <person name="Arai W."/>
            <person name="Tsubouchi T."/>
            <person name="Morono Y."/>
            <person name="Uchiyama I."/>
            <person name="Ito T."/>
            <person name="Fujiyama A."/>
            <person name="Inagaki F."/>
            <person name="Takami H."/>
        </authorList>
    </citation>
    <scope>NUCLEOTIDE SEQUENCE</scope>
    <source>
        <strain evidence="1">Expedition CK06-06</strain>
    </source>
</reference>
<dbReference type="InterPro" id="IPR011990">
    <property type="entry name" value="TPR-like_helical_dom_sf"/>
</dbReference>
<dbReference type="Pfam" id="PF13181">
    <property type="entry name" value="TPR_8"/>
    <property type="match status" value="2"/>
</dbReference>
<name>X0WPT4_9ZZZZ</name>
<dbReference type="Gene3D" id="1.25.40.10">
    <property type="entry name" value="Tetratricopeptide repeat domain"/>
    <property type="match status" value="2"/>
</dbReference>
<proteinExistence type="predicted"/>
<gene>
    <name evidence="1" type="ORF">S01H1_55622</name>
</gene>
<evidence type="ECO:0008006" key="2">
    <source>
        <dbReference type="Google" id="ProtNLM"/>
    </source>
</evidence>
<dbReference type="SUPFAM" id="SSF48452">
    <property type="entry name" value="TPR-like"/>
    <property type="match status" value="1"/>
</dbReference>